<dbReference type="PANTHER" id="PTHR13822:SF7">
    <property type="entry name" value="ATP SYNTHASE SUBUNIT DELTA, MITOCHONDRIAL"/>
    <property type="match status" value="1"/>
</dbReference>
<evidence type="ECO:0000256" key="4">
    <source>
        <dbReference type="ARBA" id="ARBA00022781"/>
    </source>
</evidence>
<keyword evidence="6" id="KW-0809">Transit peptide</keyword>
<dbReference type="NCBIfam" id="TIGR01216">
    <property type="entry name" value="ATP_synt_epsi"/>
    <property type="match status" value="1"/>
</dbReference>
<keyword evidence="11" id="KW-0066">ATP synthesis</keyword>
<organism evidence="13 14">
    <name type="scientific">Clytia hemisphaerica</name>
    <dbReference type="NCBI Taxonomy" id="252671"/>
    <lineage>
        <taxon>Eukaryota</taxon>
        <taxon>Metazoa</taxon>
        <taxon>Cnidaria</taxon>
        <taxon>Hydrozoa</taxon>
        <taxon>Hydroidolina</taxon>
        <taxon>Leptothecata</taxon>
        <taxon>Obeliida</taxon>
        <taxon>Clytiidae</taxon>
        <taxon>Clytia</taxon>
    </lineage>
</organism>
<keyword evidence="10" id="KW-0139">CF(1)</keyword>
<keyword evidence="9" id="KW-0472">Membrane</keyword>
<comment type="subcellular location">
    <subcellularLocation>
        <location evidence="1">Mitochondrion inner membrane</location>
    </subcellularLocation>
</comment>
<keyword evidence="14" id="KW-1185">Reference proteome</keyword>
<reference evidence="13" key="1">
    <citation type="submission" date="2021-01" db="UniProtKB">
        <authorList>
            <consortium name="EnsemblMetazoa"/>
        </authorList>
    </citation>
    <scope>IDENTIFICATION</scope>
</reference>
<dbReference type="HAMAP" id="MF_00530">
    <property type="entry name" value="ATP_synth_epsil_bac"/>
    <property type="match status" value="1"/>
</dbReference>
<evidence type="ECO:0000256" key="7">
    <source>
        <dbReference type="ARBA" id="ARBA00023065"/>
    </source>
</evidence>
<sequence length="225" mass="24310">ELKSKVKALENLNRDVLCLILVFRFSPRIKNRISVRDQAKVHCFQSDFTRGSQAFVGTIMALSFSRRLLKVNNLRAIQTVVQSRNYAEASGSALNLTFGTPTQAYFNEEPVTQVDVPSGSGNFSILAQHVPIIAALRPGLMTVFSEGNAQKFFVSSGTITVNSDSSAQILAEEAQPIENFDADAARRTADAARTALASAADEAGKAEAQIQLDTCEALLNALEGK</sequence>
<evidence type="ECO:0000256" key="8">
    <source>
        <dbReference type="ARBA" id="ARBA00023128"/>
    </source>
</evidence>
<evidence type="ECO:0000259" key="12">
    <source>
        <dbReference type="Pfam" id="PF02823"/>
    </source>
</evidence>
<comment type="similarity">
    <text evidence="2">Belongs to the ATPase epsilon chain family.</text>
</comment>
<evidence type="ECO:0000256" key="10">
    <source>
        <dbReference type="ARBA" id="ARBA00023196"/>
    </source>
</evidence>
<dbReference type="AlphaFoldDB" id="A0A7M5TVA9"/>
<dbReference type="Gene3D" id="1.20.5.440">
    <property type="entry name" value="ATP synthase delta/epsilon subunit, C-terminal domain"/>
    <property type="match status" value="1"/>
</dbReference>
<dbReference type="SUPFAM" id="SSF46604">
    <property type="entry name" value="Epsilon subunit of F1F0-ATP synthase C-terminal domain"/>
    <property type="match status" value="1"/>
</dbReference>
<dbReference type="InterPro" id="IPR020546">
    <property type="entry name" value="ATP_synth_F1_dsu/esu_N"/>
</dbReference>
<proteinExistence type="inferred from homology"/>
<evidence type="ECO:0000256" key="1">
    <source>
        <dbReference type="ARBA" id="ARBA00004273"/>
    </source>
</evidence>
<evidence type="ECO:0000256" key="6">
    <source>
        <dbReference type="ARBA" id="ARBA00022946"/>
    </source>
</evidence>
<dbReference type="Proteomes" id="UP000594262">
    <property type="component" value="Unplaced"/>
</dbReference>
<dbReference type="EnsemblMetazoa" id="CLYHEMT002396.1">
    <property type="protein sequence ID" value="CLYHEMP002396.1"/>
    <property type="gene ID" value="CLYHEMG002396"/>
</dbReference>
<dbReference type="Gene3D" id="2.60.15.10">
    <property type="entry name" value="F0F1 ATP synthase delta/epsilon subunit, N-terminal"/>
    <property type="match status" value="1"/>
</dbReference>
<keyword evidence="5" id="KW-0999">Mitochondrion inner membrane</keyword>
<dbReference type="GO" id="GO:0045259">
    <property type="term" value="C:proton-transporting ATP synthase complex"/>
    <property type="evidence" value="ECO:0007669"/>
    <property type="project" value="UniProtKB-KW"/>
</dbReference>
<evidence type="ECO:0000313" key="14">
    <source>
        <dbReference type="Proteomes" id="UP000594262"/>
    </source>
</evidence>
<dbReference type="GO" id="GO:0005743">
    <property type="term" value="C:mitochondrial inner membrane"/>
    <property type="evidence" value="ECO:0007669"/>
    <property type="project" value="UniProtKB-SubCell"/>
</dbReference>
<dbReference type="InterPro" id="IPR036794">
    <property type="entry name" value="ATP_F1_dsu/esu_C_sf"/>
</dbReference>
<dbReference type="InterPro" id="IPR001469">
    <property type="entry name" value="ATP_synth_F1_dsu/esu"/>
</dbReference>
<dbReference type="InterPro" id="IPR036771">
    <property type="entry name" value="ATPsynth_dsu/esu_N"/>
</dbReference>
<dbReference type="Pfam" id="PF02823">
    <property type="entry name" value="ATP-synt_DE_N"/>
    <property type="match status" value="1"/>
</dbReference>
<keyword evidence="4" id="KW-0375">Hydrogen ion transport</keyword>
<evidence type="ECO:0000313" key="13">
    <source>
        <dbReference type="EnsemblMetazoa" id="CLYHEMP002396.1"/>
    </source>
</evidence>
<evidence type="ECO:0000256" key="9">
    <source>
        <dbReference type="ARBA" id="ARBA00023136"/>
    </source>
</evidence>
<evidence type="ECO:0000256" key="11">
    <source>
        <dbReference type="ARBA" id="ARBA00023310"/>
    </source>
</evidence>
<feature type="domain" description="ATP synthase F1 complex delta/epsilon subunit N-terminal" evidence="12">
    <location>
        <begin position="94"/>
        <end position="174"/>
    </location>
</feature>
<evidence type="ECO:0000256" key="5">
    <source>
        <dbReference type="ARBA" id="ARBA00022792"/>
    </source>
</evidence>
<protein>
    <recommendedName>
        <fullName evidence="12">ATP synthase F1 complex delta/epsilon subunit N-terminal domain-containing protein</fullName>
    </recommendedName>
</protein>
<keyword evidence="7" id="KW-0406">Ion transport</keyword>
<dbReference type="GO" id="GO:0046933">
    <property type="term" value="F:proton-transporting ATP synthase activity, rotational mechanism"/>
    <property type="evidence" value="ECO:0007669"/>
    <property type="project" value="InterPro"/>
</dbReference>
<accession>A0A7M5TVA9</accession>
<evidence type="ECO:0000256" key="3">
    <source>
        <dbReference type="ARBA" id="ARBA00022448"/>
    </source>
</evidence>
<dbReference type="PANTHER" id="PTHR13822">
    <property type="entry name" value="ATP SYNTHASE DELTA/EPSILON CHAIN"/>
    <property type="match status" value="1"/>
</dbReference>
<dbReference type="SUPFAM" id="SSF51344">
    <property type="entry name" value="Epsilon subunit of F1F0-ATP synthase N-terminal domain"/>
    <property type="match status" value="1"/>
</dbReference>
<keyword evidence="8" id="KW-0496">Mitochondrion</keyword>
<dbReference type="OrthoDB" id="270171at2759"/>
<evidence type="ECO:0000256" key="2">
    <source>
        <dbReference type="ARBA" id="ARBA00005712"/>
    </source>
</evidence>
<name>A0A7M5TVA9_9CNID</name>
<keyword evidence="3" id="KW-0813">Transport</keyword>
<dbReference type="CDD" id="cd12152">
    <property type="entry name" value="F1-ATPase_delta"/>
    <property type="match status" value="1"/>
</dbReference>